<keyword evidence="3" id="KW-1185">Reference proteome</keyword>
<organism evidence="2 3">
    <name type="scientific">Dryococelus australis</name>
    <dbReference type="NCBI Taxonomy" id="614101"/>
    <lineage>
        <taxon>Eukaryota</taxon>
        <taxon>Metazoa</taxon>
        <taxon>Ecdysozoa</taxon>
        <taxon>Arthropoda</taxon>
        <taxon>Hexapoda</taxon>
        <taxon>Insecta</taxon>
        <taxon>Pterygota</taxon>
        <taxon>Neoptera</taxon>
        <taxon>Polyneoptera</taxon>
        <taxon>Phasmatodea</taxon>
        <taxon>Verophasmatodea</taxon>
        <taxon>Anareolatae</taxon>
        <taxon>Phasmatidae</taxon>
        <taxon>Eurycanthinae</taxon>
        <taxon>Dryococelus</taxon>
    </lineage>
</organism>
<gene>
    <name evidence="2" type="ORF">PR048_024746</name>
</gene>
<comment type="caution">
    <text evidence="2">The sequence shown here is derived from an EMBL/GenBank/DDBJ whole genome shotgun (WGS) entry which is preliminary data.</text>
</comment>
<protein>
    <submittedName>
        <fullName evidence="2">Uncharacterized protein</fullName>
    </submittedName>
</protein>
<evidence type="ECO:0000313" key="2">
    <source>
        <dbReference type="EMBL" id="KAJ8873910.1"/>
    </source>
</evidence>
<reference evidence="2 3" key="1">
    <citation type="submission" date="2023-02" db="EMBL/GenBank/DDBJ databases">
        <title>LHISI_Scaffold_Assembly.</title>
        <authorList>
            <person name="Stuart O.P."/>
            <person name="Cleave R."/>
            <person name="Magrath M.J.L."/>
            <person name="Mikheyev A.S."/>
        </authorList>
    </citation>
    <scope>NUCLEOTIDE SEQUENCE [LARGE SCALE GENOMIC DNA]</scope>
    <source>
        <strain evidence="2">Daus_M_001</strain>
        <tissue evidence="2">Leg muscle</tissue>
    </source>
</reference>
<sequence>MEVIEVSMERRRNERARGTGNPQENPPTSGIPSFSQPLVLVACAQVNGAFTHTPAEAVSPGDFPCKQDQHWNWVALVQLRHLSHRQPLYSGHVAYIPTLLKFSVHSRKCLRKFTRSVMKDGNELLAFRKRTVPMRREAFSPAKIKKLLFLRRPLLGGIELRVAHAMRGNLASAIEDLSAKPTSETMHEERKKKKWGDCSGRYTQRDGNTARQFSALRVGAKGRQARVSLSFLSVPRFSSSNALKTSKTPESKQKASERGGMKEEHECTRKENALAFPRSDLVLFVVDVESGGICRPYQETDPSAQRQSTCGRMAVEGGCAVSNLSSTSRRAALLLYTVHRWCTGIGDAVPRCQVVLATKIVPGTLLNPHTRSQNHIDGPCTNSSPSHEEWTPGPGNSEGEKGNSEGKGTFRGKKLDILREKGKFRHTNFQDGGHQKGMTEQEVSLYVIQDGGLALDPQFPVFARIVIEDPDICEDLPSLLREPRRPNIEPAAVWLQSCRIRINIQHVSAEACKIGTGNRDLTTGSFEIENVWSAKPAEGDVGRKHVEHRCMCPEWHGNGVGETLRHPFKYPTRVAYLITYSYNPGNQVHVCANGSLVYRQWNLASPFNLATRIRSIQTVAENHAEVHGGGYRHAADTFSDEQPRVRPPTVQAKHVTCGAVRTKKLPSGRYVNHKHPMRRLHVYAHISFPWLRRPHAPYIKILRVGGPLLHFSVKNAAVNLPGSSEHRENMLVNSQGRNTRHTTRSRLSRNDKAWKGMLIARRRLKHFQEKTTDGHIVRMNNRLTKRILNLAISMKVKSNWLIEIERDLQEIGMTGDILCTPSEYTAPWLRPRAARCISTQRSEVNNLTICSRRRNEITGRRRSRLLSYCRRISSGSSTPGGKPDRGSAVSGALFDVVWTTANNSCYAENKALFPFTARDRKRGRGGSFFPAGPPPRADRMQFRPAQASGVCAAPLRDRVPVTMFPDRLEGPRYVSPASLAAASCVHNSARPQLRSANTAPRPLDHSATPRACTTKAGVTIPRRDEI</sequence>
<dbReference type="EMBL" id="JARBHB010000010">
    <property type="protein sequence ID" value="KAJ8873910.1"/>
    <property type="molecule type" value="Genomic_DNA"/>
</dbReference>
<feature type="region of interest" description="Disordered" evidence="1">
    <location>
        <begin position="241"/>
        <end position="266"/>
    </location>
</feature>
<accession>A0ABQ9GPE1</accession>
<dbReference type="Proteomes" id="UP001159363">
    <property type="component" value="Chromosome 9"/>
</dbReference>
<evidence type="ECO:0000313" key="3">
    <source>
        <dbReference type="Proteomes" id="UP001159363"/>
    </source>
</evidence>
<evidence type="ECO:0000256" key="1">
    <source>
        <dbReference type="SAM" id="MobiDB-lite"/>
    </source>
</evidence>
<feature type="compositionally biased region" description="Polar residues" evidence="1">
    <location>
        <begin position="367"/>
        <end position="385"/>
    </location>
</feature>
<name>A0ABQ9GPE1_9NEOP</name>
<feature type="compositionally biased region" description="Polar residues" evidence="1">
    <location>
        <begin position="20"/>
        <end position="31"/>
    </location>
</feature>
<proteinExistence type="predicted"/>
<feature type="region of interest" description="Disordered" evidence="1">
    <location>
        <begin position="367"/>
        <end position="410"/>
    </location>
</feature>
<feature type="compositionally biased region" description="Basic and acidic residues" evidence="1">
    <location>
        <begin position="247"/>
        <end position="266"/>
    </location>
</feature>
<feature type="region of interest" description="Disordered" evidence="1">
    <location>
        <begin position="181"/>
        <end position="203"/>
    </location>
</feature>
<feature type="region of interest" description="Disordered" evidence="1">
    <location>
        <begin position="1"/>
        <end position="31"/>
    </location>
</feature>
<feature type="compositionally biased region" description="Basic and acidic residues" evidence="1">
    <location>
        <begin position="7"/>
        <end position="17"/>
    </location>
</feature>